<evidence type="ECO:0000313" key="3">
    <source>
        <dbReference type="Proteomes" id="UP000184600"/>
    </source>
</evidence>
<reference evidence="3" key="1">
    <citation type="submission" date="2016-12" db="EMBL/GenBank/DDBJ databases">
        <authorList>
            <person name="Rodrigo-Torres L."/>
            <person name="Arahal R.D."/>
            <person name="Lucena T."/>
        </authorList>
    </citation>
    <scope>NUCLEOTIDE SEQUENCE [LARGE SCALE GENOMIC DNA]</scope>
</reference>
<dbReference type="AlphaFoldDB" id="A0A1M7YX05"/>
<dbReference type="Proteomes" id="UP000184600">
    <property type="component" value="Unassembled WGS sequence"/>
</dbReference>
<sequence>MDLTLFVAVLKLLCYNILKITCSRYRKMIQSIFSGSGIMRSSHSILTLSGLARAGLASVLILLLWLAIHWAVLLP</sequence>
<keyword evidence="1" id="KW-0472">Membrane</keyword>
<keyword evidence="1" id="KW-0812">Transmembrane</keyword>
<name>A0A1M7YX05_9VIBR</name>
<evidence type="ECO:0000256" key="1">
    <source>
        <dbReference type="SAM" id="Phobius"/>
    </source>
</evidence>
<accession>A0A1M7YX05</accession>
<keyword evidence="1" id="KW-1133">Transmembrane helix</keyword>
<dbReference type="EMBL" id="FRFG01000031">
    <property type="protein sequence ID" value="SHO57026.1"/>
    <property type="molecule type" value="Genomic_DNA"/>
</dbReference>
<protein>
    <submittedName>
        <fullName evidence="2">Uncharacterized protein</fullName>
    </submittedName>
</protein>
<gene>
    <name evidence="2" type="ORF">VQ7734_02795</name>
</gene>
<keyword evidence="3" id="KW-1185">Reference proteome</keyword>
<feature type="transmembrane region" description="Helical" evidence="1">
    <location>
        <begin position="45"/>
        <end position="72"/>
    </location>
</feature>
<organism evidence="2 3">
    <name type="scientific">Vibrio quintilis</name>
    <dbReference type="NCBI Taxonomy" id="1117707"/>
    <lineage>
        <taxon>Bacteria</taxon>
        <taxon>Pseudomonadati</taxon>
        <taxon>Pseudomonadota</taxon>
        <taxon>Gammaproteobacteria</taxon>
        <taxon>Vibrionales</taxon>
        <taxon>Vibrionaceae</taxon>
        <taxon>Vibrio</taxon>
    </lineage>
</organism>
<evidence type="ECO:0000313" key="2">
    <source>
        <dbReference type="EMBL" id="SHO57026.1"/>
    </source>
</evidence>
<dbReference type="STRING" id="1117707.VQ7734_02795"/>
<proteinExistence type="predicted"/>